<gene>
    <name evidence="1" type="ORF">CLIB1444_04S07162</name>
</gene>
<reference evidence="1" key="1">
    <citation type="submission" date="2022-06" db="EMBL/GenBank/DDBJ databases">
        <authorList>
            <person name="Legras J.-L."/>
            <person name="Devillers H."/>
            <person name="Grondin C."/>
        </authorList>
    </citation>
    <scope>NUCLEOTIDE SEQUENCE</scope>
    <source>
        <strain evidence="1">CLIB 1444</strain>
    </source>
</reference>
<accession>A0ACA9Y7L6</accession>
<name>A0ACA9Y7L6_9ASCO</name>
<evidence type="ECO:0000313" key="1">
    <source>
        <dbReference type="EMBL" id="CAH6720754.1"/>
    </source>
</evidence>
<protein>
    <submittedName>
        <fullName evidence="1">Chromatin assembly factor 1 subunit p60</fullName>
    </submittedName>
</protein>
<keyword evidence="2" id="KW-1185">Reference proteome</keyword>
<dbReference type="Proteomes" id="UP001152531">
    <property type="component" value="Unassembled WGS sequence"/>
</dbReference>
<comment type="caution">
    <text evidence="1">The sequence shown here is derived from an EMBL/GenBank/DDBJ whole genome shotgun (WGS) entry which is preliminary data.</text>
</comment>
<sequence length="518" mass="57973">MNCCILKINWHDENSPVYSVDWQRYEVTGPLESINGEKNGENPTKTPEIKRLVTGGGDNHIRLWRLDDEWTVNYTDSNEEDNYGPRVTYLSTLVKHTQAVNAVKFSPQGLLASCSDDGSVIIWQKSPTLIKNIDNEFDDVESWTVVKLIRSNAEVVDLDWSPCGKYLVTGSMDNIVRVYDADSGNMIDHMTNHSHYVQGVSWDPKGEYIVSQSADKCMNVYKFKNGGTRLIYKNIRSEVPNYKLSEEDDGVVIGEKDGVEIISVDDDDKKEERGIKNKSLFHPETLQSFFRRLTFSPDGNLLVTPSGIFRYADGTETNTVYVFTRTNLNKPIVHLPGMSKPAVCISFSPALYKRQSTELGVFDLPYKMIFAVATQDSVIIYDTEKLEPLAVVNNLHYSTITDMSWDGNKVIVSAADGFCSMIKFDNLGELDMITTNGNTTNGITTNPITTNPITTNPITTNPITTNTNISNTNNVNTNNTNTNNVNTNNTNINLTNPGVIKEKINSIDNLIRKKSKNV</sequence>
<evidence type="ECO:0000313" key="2">
    <source>
        <dbReference type="Proteomes" id="UP001152531"/>
    </source>
</evidence>
<proteinExistence type="predicted"/>
<organism evidence="1 2">
    <name type="scientific">[Candida] jaroonii</name>
    <dbReference type="NCBI Taxonomy" id="467808"/>
    <lineage>
        <taxon>Eukaryota</taxon>
        <taxon>Fungi</taxon>
        <taxon>Dikarya</taxon>
        <taxon>Ascomycota</taxon>
        <taxon>Saccharomycotina</taxon>
        <taxon>Pichiomycetes</taxon>
        <taxon>Debaryomycetaceae</taxon>
        <taxon>Yamadazyma</taxon>
    </lineage>
</organism>
<dbReference type="EMBL" id="CALSDN010000004">
    <property type="protein sequence ID" value="CAH6720754.1"/>
    <property type="molecule type" value="Genomic_DNA"/>
</dbReference>